<dbReference type="Proteomes" id="UP000004910">
    <property type="component" value="Unassembled WGS sequence"/>
</dbReference>
<evidence type="ECO:0000259" key="1">
    <source>
        <dbReference type="Pfam" id="PF20020"/>
    </source>
</evidence>
<dbReference type="EMBL" id="ABIK02000007">
    <property type="protein sequence ID" value="EDS75260.1"/>
    <property type="molecule type" value="Genomic_DNA"/>
</dbReference>
<dbReference type="EMBL" id="ABIK02000003">
    <property type="protein sequence ID" value="EDS75987.1"/>
    <property type="molecule type" value="Genomic_DNA"/>
</dbReference>
<dbReference type="InterPro" id="IPR045536">
    <property type="entry name" value="DUF6431"/>
</dbReference>
<gene>
    <name evidence="4" type="ORF">CLOSPI_00100</name>
    <name evidence="3" type="ORF">CLOSPI_00601</name>
    <name evidence="2" type="ORF">CLOSPI_01111</name>
</gene>
<reference evidence="4 5" key="1">
    <citation type="submission" date="2008-02" db="EMBL/GenBank/DDBJ databases">
        <title>Draft genome sequence of Clostridium spiroforme (DSM 1552).</title>
        <authorList>
            <person name="Sudarsanam P."/>
            <person name="Ley R."/>
            <person name="Guruge J."/>
            <person name="Turnbaugh P.J."/>
            <person name="Mahowald M."/>
            <person name="Liep D."/>
            <person name="Gordon J."/>
        </authorList>
    </citation>
    <scope>NUCLEOTIDE SEQUENCE [LARGE SCALE GENOMIC DNA]</scope>
    <source>
        <strain evidence="4 5">DSM 1552</strain>
    </source>
</reference>
<protein>
    <recommendedName>
        <fullName evidence="1">DUF6431 domain-containing protein</fullName>
    </recommendedName>
</protein>
<dbReference type="GeneID" id="99011973"/>
<proteinExistence type="predicted"/>
<evidence type="ECO:0000313" key="3">
    <source>
        <dbReference type="EMBL" id="EDS75564.1"/>
    </source>
</evidence>
<dbReference type="AlphaFoldDB" id="B1BYU6"/>
<keyword evidence="5" id="KW-1185">Reference proteome</keyword>
<reference evidence="4 5" key="2">
    <citation type="submission" date="2008-02" db="EMBL/GenBank/DDBJ databases">
        <authorList>
            <person name="Fulton L."/>
            <person name="Clifton S."/>
            <person name="Fulton B."/>
            <person name="Xu J."/>
            <person name="Minx P."/>
            <person name="Pepin K.H."/>
            <person name="Johnson M."/>
            <person name="Thiruvilangam P."/>
            <person name="Bhonagiri V."/>
            <person name="Nash W.E."/>
            <person name="Mardis E.R."/>
            <person name="Wilson R.K."/>
        </authorList>
    </citation>
    <scope>NUCLEOTIDE SEQUENCE [LARGE SCALE GENOMIC DNA]</scope>
    <source>
        <strain evidence="4 5">DSM 1552</strain>
    </source>
</reference>
<sequence>MIITHFNKKINTILPDLNKLEALISKSYNDSVNSLNFDNILCPNCHGSLWIRHAYYFRTIFIFNQKIRIRITRIMCKSCGKTHAILAEDMIPFISLTFHDLYKIVITALPILNSSHFYYLKHKFSCFIDDYFVLCKFNSRNLPVIFITT</sequence>
<evidence type="ECO:0000313" key="4">
    <source>
        <dbReference type="EMBL" id="EDS75987.1"/>
    </source>
</evidence>
<dbReference type="RefSeq" id="WP_004608838.1">
    <property type="nucleotide sequence ID" value="NZ_CP102275.1"/>
</dbReference>
<comment type="caution">
    <text evidence="4">The sequence shown here is derived from an EMBL/GenBank/DDBJ whole genome shotgun (WGS) entry which is preliminary data.</text>
</comment>
<evidence type="ECO:0000313" key="2">
    <source>
        <dbReference type="EMBL" id="EDS75260.1"/>
    </source>
</evidence>
<dbReference type="HOGENOM" id="CLU_1746465_0_0_9"/>
<feature type="domain" description="DUF6431" evidence="1">
    <location>
        <begin position="42"/>
        <end position="93"/>
    </location>
</feature>
<name>B1BYU6_9FIRM</name>
<dbReference type="EMBL" id="ABIK02000005">
    <property type="protein sequence ID" value="EDS75564.1"/>
    <property type="molecule type" value="Genomic_DNA"/>
</dbReference>
<accession>B1BYU6</accession>
<dbReference type="Pfam" id="PF20020">
    <property type="entry name" value="DUF6431"/>
    <property type="match status" value="1"/>
</dbReference>
<organism evidence="4 5">
    <name type="scientific">Thomasclavelia spiroformis DSM 1552</name>
    <dbReference type="NCBI Taxonomy" id="428126"/>
    <lineage>
        <taxon>Bacteria</taxon>
        <taxon>Bacillati</taxon>
        <taxon>Bacillota</taxon>
        <taxon>Erysipelotrichia</taxon>
        <taxon>Erysipelotrichales</taxon>
        <taxon>Coprobacillaceae</taxon>
        <taxon>Thomasclavelia</taxon>
    </lineage>
</organism>
<evidence type="ECO:0000313" key="5">
    <source>
        <dbReference type="Proteomes" id="UP000004910"/>
    </source>
</evidence>